<name>A0ACC6UES6_STRAO</name>
<organism evidence="1 2">
    <name type="scientific">Streptomyces albogriseolus</name>
    <dbReference type="NCBI Taxonomy" id="1887"/>
    <lineage>
        <taxon>Bacteria</taxon>
        <taxon>Bacillati</taxon>
        <taxon>Actinomycetota</taxon>
        <taxon>Actinomycetes</taxon>
        <taxon>Kitasatosporales</taxon>
        <taxon>Streptomycetaceae</taxon>
        <taxon>Streptomyces</taxon>
        <taxon>Streptomyces albogriseolus group</taxon>
    </lineage>
</organism>
<evidence type="ECO:0000313" key="2">
    <source>
        <dbReference type="Proteomes" id="UP001565447"/>
    </source>
</evidence>
<reference evidence="1" key="1">
    <citation type="submission" date="2024-07" db="EMBL/GenBank/DDBJ databases">
        <title>Genome sequencing of plant associated microbes to promote plant fitness in Sorghum bicolor and Oryza sativa.</title>
        <authorList>
            <person name="Coleman-Derr D."/>
        </authorList>
    </citation>
    <scope>NUCLEOTIDE SEQUENCE</scope>
    <source>
        <strain evidence="1">SAI-173</strain>
    </source>
</reference>
<proteinExistence type="predicted"/>
<keyword evidence="2" id="KW-1185">Reference proteome</keyword>
<comment type="caution">
    <text evidence="1">The sequence shown here is derived from an EMBL/GenBank/DDBJ whole genome shotgun (WGS) entry which is preliminary data.</text>
</comment>
<protein>
    <submittedName>
        <fullName evidence="1">Uncharacterized protein</fullName>
    </submittedName>
</protein>
<sequence length="262" mass="28093">MAERREVLRRFAIGIDAAGRRALALGWDVRQPALGQMGGGRRGYPEGDHAVPDSLFEEAYAVLSLKRLLDRSVTAQAILVFLLGLGIAALIRRDEHPAVWVLHSALYTGIAVAFLAVQRHRAARAVGTDAGGLAELNRKIRHHEVPQDPDERAAVRRLVAEQLGQMERAGKWLPYWLGAMGLIAVGMFVIGGRQRVAGLSPSLRARHGRVVLLGCVDAPPLLGPPPLDAPGPATAMSGQAGRGRRARPRRRTSAAAPLRGGA</sequence>
<dbReference type="EMBL" id="JBGCBD010000001">
    <property type="protein sequence ID" value="MEY9809944.1"/>
    <property type="molecule type" value="Genomic_DNA"/>
</dbReference>
<evidence type="ECO:0000313" key="1">
    <source>
        <dbReference type="EMBL" id="MEY9809944.1"/>
    </source>
</evidence>
<dbReference type="Proteomes" id="UP001565447">
    <property type="component" value="Unassembled WGS sequence"/>
</dbReference>
<gene>
    <name evidence="1" type="ORF">RKD21_000201</name>
</gene>
<accession>A0ACC6UES6</accession>